<comment type="caution">
    <text evidence="1">The sequence shown here is derived from an EMBL/GenBank/DDBJ whole genome shotgun (WGS) entry which is preliminary data.</text>
</comment>
<gene>
    <name evidence="1" type="ORF">AFUS01_LOCUS35070</name>
</gene>
<feature type="non-terminal residue" evidence="1">
    <location>
        <position position="176"/>
    </location>
</feature>
<accession>A0A8J2PJK8</accession>
<name>A0A8J2PJK8_9HEXA</name>
<protein>
    <submittedName>
        <fullName evidence="1">Uncharacterized protein</fullName>
    </submittedName>
</protein>
<keyword evidence="2" id="KW-1185">Reference proteome</keyword>
<dbReference type="AlphaFoldDB" id="A0A8J2PJK8"/>
<evidence type="ECO:0000313" key="1">
    <source>
        <dbReference type="EMBL" id="CAG7824939.1"/>
    </source>
</evidence>
<feature type="non-terminal residue" evidence="1">
    <location>
        <position position="1"/>
    </location>
</feature>
<organism evidence="1 2">
    <name type="scientific">Allacma fusca</name>
    <dbReference type="NCBI Taxonomy" id="39272"/>
    <lineage>
        <taxon>Eukaryota</taxon>
        <taxon>Metazoa</taxon>
        <taxon>Ecdysozoa</taxon>
        <taxon>Arthropoda</taxon>
        <taxon>Hexapoda</taxon>
        <taxon>Collembola</taxon>
        <taxon>Symphypleona</taxon>
        <taxon>Sminthuridae</taxon>
        <taxon>Allacma</taxon>
    </lineage>
</organism>
<dbReference type="EMBL" id="CAJVCH010534505">
    <property type="protein sequence ID" value="CAG7824939.1"/>
    <property type="molecule type" value="Genomic_DNA"/>
</dbReference>
<proteinExistence type="predicted"/>
<sequence>SCQEFFTSVYEYTSVVMTCDGYRGVWKNKLPFSCTEECGIHVPTSKSKEFILSESQNLPWNGFMSELLFPGFSNSVCSAVLIDRAFAITSITCLRSTFSPEKPLWLILSPDRILLTSDETELNEKNDYLVADTFWTPEINSTKDFGLTLIKLDTPATPLEGQGDPAVCFLDFPKYR</sequence>
<dbReference type="Proteomes" id="UP000708208">
    <property type="component" value="Unassembled WGS sequence"/>
</dbReference>
<reference evidence="1" key="1">
    <citation type="submission" date="2021-06" db="EMBL/GenBank/DDBJ databases">
        <authorList>
            <person name="Hodson N. C."/>
            <person name="Mongue J. A."/>
            <person name="Jaron S. K."/>
        </authorList>
    </citation>
    <scope>NUCLEOTIDE SEQUENCE</scope>
</reference>
<evidence type="ECO:0000313" key="2">
    <source>
        <dbReference type="Proteomes" id="UP000708208"/>
    </source>
</evidence>